<evidence type="ECO:0000313" key="8">
    <source>
        <dbReference type="Proteomes" id="UP001472866"/>
    </source>
</evidence>
<reference evidence="7 8" key="1">
    <citation type="submission" date="2024-03" db="EMBL/GenBank/DDBJ databases">
        <title>Complete genome sequence of the green alga Chloropicon roscoffensis RCC1871.</title>
        <authorList>
            <person name="Lemieux C."/>
            <person name="Pombert J.-F."/>
            <person name="Otis C."/>
            <person name="Turmel M."/>
        </authorList>
    </citation>
    <scope>NUCLEOTIDE SEQUENCE [LARGE SCALE GENOMIC DNA]</scope>
    <source>
        <strain evidence="7 8">RCC1871</strain>
    </source>
</reference>
<dbReference type="PANTHER" id="PTHR23271:SF1">
    <property type="entry name" value="U3 SMALL NUCLEOLAR RNA-ASSOCIATED PROTEIN 6 HOMOLOG"/>
    <property type="match status" value="1"/>
</dbReference>
<accession>A0AAX4P2A4</accession>
<evidence type="ECO:0000259" key="6">
    <source>
        <dbReference type="Pfam" id="PF08640"/>
    </source>
</evidence>
<dbReference type="GO" id="GO:0030515">
    <property type="term" value="F:snoRNA binding"/>
    <property type="evidence" value="ECO:0007669"/>
    <property type="project" value="InterPro"/>
</dbReference>
<dbReference type="Pfam" id="PF08640">
    <property type="entry name" value="U3_assoc_6"/>
    <property type="match status" value="1"/>
</dbReference>
<dbReference type="GO" id="GO:0032040">
    <property type="term" value="C:small-subunit processome"/>
    <property type="evidence" value="ECO:0007669"/>
    <property type="project" value="TreeGrafter"/>
</dbReference>
<organism evidence="7 8">
    <name type="scientific">Chloropicon roscoffensis</name>
    <dbReference type="NCBI Taxonomy" id="1461544"/>
    <lineage>
        <taxon>Eukaryota</taxon>
        <taxon>Viridiplantae</taxon>
        <taxon>Chlorophyta</taxon>
        <taxon>Chloropicophyceae</taxon>
        <taxon>Chloropicales</taxon>
        <taxon>Chloropicaceae</taxon>
        <taxon>Chloropicon</taxon>
    </lineage>
</organism>
<dbReference type="InterPro" id="IPR003107">
    <property type="entry name" value="HAT"/>
</dbReference>
<dbReference type="AlphaFoldDB" id="A0AAX4P2A4"/>
<dbReference type="GO" id="GO:0034388">
    <property type="term" value="C:Pwp2p-containing subcomplex of 90S preribosome"/>
    <property type="evidence" value="ECO:0007669"/>
    <property type="project" value="TreeGrafter"/>
</dbReference>
<dbReference type="InterPro" id="IPR013949">
    <property type="entry name" value="Utp6"/>
</dbReference>
<evidence type="ECO:0000313" key="7">
    <source>
        <dbReference type="EMBL" id="WZN59870.1"/>
    </source>
</evidence>
<comment type="similarity">
    <text evidence="2">Belongs to the UTP6 family.</text>
</comment>
<dbReference type="Proteomes" id="UP001472866">
    <property type="component" value="Chromosome 02"/>
</dbReference>
<dbReference type="GO" id="GO:0000462">
    <property type="term" value="P:maturation of SSU-rRNA from tricistronic rRNA transcript (SSU-rRNA, 5.8S rRNA, LSU-rRNA)"/>
    <property type="evidence" value="ECO:0007669"/>
    <property type="project" value="InterPro"/>
</dbReference>
<evidence type="ECO:0000256" key="4">
    <source>
        <dbReference type="ARBA" id="ARBA00022737"/>
    </source>
</evidence>
<dbReference type="SMART" id="SM00386">
    <property type="entry name" value="HAT"/>
    <property type="match status" value="3"/>
</dbReference>
<feature type="domain" description="U3 small nucleolar RNA-associated protein 6 N-terminal" evidence="6">
    <location>
        <begin position="9"/>
        <end position="88"/>
    </location>
</feature>
<evidence type="ECO:0000256" key="2">
    <source>
        <dbReference type="ARBA" id="ARBA00010734"/>
    </source>
</evidence>
<dbReference type="InterPro" id="IPR055347">
    <property type="entry name" value="UTP6_N"/>
</dbReference>
<comment type="subcellular location">
    <subcellularLocation>
        <location evidence="1">Nucleus</location>
        <location evidence="1">Nucleolus</location>
    </subcellularLocation>
</comment>
<name>A0AAX4P2A4_9CHLO</name>
<protein>
    <submittedName>
        <fullName evidence="7">U3 small nucleolar RNA-associated protein 6</fullName>
    </submittedName>
</protein>
<proteinExistence type="inferred from homology"/>
<keyword evidence="5" id="KW-0539">Nucleus</keyword>
<evidence type="ECO:0000256" key="3">
    <source>
        <dbReference type="ARBA" id="ARBA00022552"/>
    </source>
</evidence>
<dbReference type="SUPFAM" id="SSF48452">
    <property type="entry name" value="TPR-like"/>
    <property type="match status" value="1"/>
</dbReference>
<dbReference type="PANTHER" id="PTHR23271">
    <property type="entry name" value="HEPATOCELLULAR CARCINOMA-ASSOCIATED ANTIGEN 66"/>
    <property type="match status" value="1"/>
</dbReference>
<dbReference type="EMBL" id="CP151502">
    <property type="protein sequence ID" value="WZN59870.1"/>
    <property type="molecule type" value="Genomic_DNA"/>
</dbReference>
<dbReference type="Gene3D" id="1.25.40.10">
    <property type="entry name" value="Tetratricopeptide repeat domain"/>
    <property type="match status" value="1"/>
</dbReference>
<gene>
    <name evidence="7" type="ORF">HKI87_02g13980</name>
</gene>
<keyword evidence="8" id="KW-1185">Reference proteome</keyword>
<dbReference type="InterPro" id="IPR011990">
    <property type="entry name" value="TPR-like_helical_dom_sf"/>
</dbReference>
<sequence length="287" mass="32800">MADAVRNVMESMVPELDALHERGLFTKQELQVVVKRRTACEYAIRRPGGKTTAADFIRYVEYEGKLEELRKLRMKTPRALEAAKNDKIRRRTKGRAEFCIVRRMHFIFTRAINKFSGDVRVWKAYFEFCKKQGGSKTFSRALTKALQLHPTKPGMWIEAASWELNGHKNEGAARALLQQGLRICKDSPALWYEYFKFELLMARRMQLRKEVVQLGEGEPGLKYSAKVASGAVARVVMNKALEALGQEKDVFANLLKAVGEFDKDAFADLEEEIVALFVSFKKRRSAA</sequence>
<keyword evidence="4" id="KW-0677">Repeat</keyword>
<evidence type="ECO:0000256" key="1">
    <source>
        <dbReference type="ARBA" id="ARBA00004604"/>
    </source>
</evidence>
<keyword evidence="3" id="KW-0698">rRNA processing</keyword>
<evidence type="ECO:0000256" key="5">
    <source>
        <dbReference type="ARBA" id="ARBA00023242"/>
    </source>
</evidence>